<dbReference type="AlphaFoldDB" id="A0AAV8QA35"/>
<dbReference type="Proteomes" id="UP001222027">
    <property type="component" value="Unassembled WGS sequence"/>
</dbReference>
<protein>
    <submittedName>
        <fullName evidence="1">Uncharacterized protein</fullName>
    </submittedName>
</protein>
<organism evidence="1 2">
    <name type="scientific">Ensete ventricosum</name>
    <name type="common">Abyssinian banana</name>
    <name type="synonym">Musa ensete</name>
    <dbReference type="NCBI Taxonomy" id="4639"/>
    <lineage>
        <taxon>Eukaryota</taxon>
        <taxon>Viridiplantae</taxon>
        <taxon>Streptophyta</taxon>
        <taxon>Embryophyta</taxon>
        <taxon>Tracheophyta</taxon>
        <taxon>Spermatophyta</taxon>
        <taxon>Magnoliopsida</taxon>
        <taxon>Liliopsida</taxon>
        <taxon>Zingiberales</taxon>
        <taxon>Musaceae</taxon>
        <taxon>Ensete</taxon>
    </lineage>
</organism>
<sequence length="110" mass="12436">MEKAMEEKLTQKDTGPLPPPLFLLMNIREEEEADHHQHRSLSCYMSANTCGRMSSTKYCRKHFPSLHALPQAALVPSPIIRTIDALACMESRQWRAERIPATVSCAMALL</sequence>
<keyword evidence="2" id="KW-1185">Reference proteome</keyword>
<proteinExistence type="predicted"/>
<comment type="caution">
    <text evidence="1">The sequence shown here is derived from an EMBL/GenBank/DDBJ whole genome shotgun (WGS) entry which is preliminary data.</text>
</comment>
<reference evidence="1 2" key="1">
    <citation type="submission" date="2022-12" db="EMBL/GenBank/DDBJ databases">
        <title>Chromosome-scale assembly of the Ensete ventricosum genome.</title>
        <authorList>
            <person name="Dussert Y."/>
            <person name="Stocks J."/>
            <person name="Wendawek A."/>
            <person name="Woldeyes F."/>
            <person name="Nichols R.A."/>
            <person name="Borrell J.S."/>
        </authorList>
    </citation>
    <scope>NUCLEOTIDE SEQUENCE [LARGE SCALE GENOMIC DNA]</scope>
    <source>
        <strain evidence="2">cv. Maze</strain>
        <tissue evidence="1">Seeds</tissue>
    </source>
</reference>
<evidence type="ECO:0000313" key="1">
    <source>
        <dbReference type="EMBL" id="KAJ8471877.1"/>
    </source>
</evidence>
<name>A0AAV8QA35_ENSVE</name>
<accession>A0AAV8QA35</accession>
<gene>
    <name evidence="1" type="ORF">OPV22_026220</name>
</gene>
<dbReference type="EMBL" id="JAQQAF010000007">
    <property type="protein sequence ID" value="KAJ8471877.1"/>
    <property type="molecule type" value="Genomic_DNA"/>
</dbReference>
<evidence type="ECO:0000313" key="2">
    <source>
        <dbReference type="Proteomes" id="UP001222027"/>
    </source>
</evidence>